<name>A0AAQ3X4S7_PASNO</name>
<dbReference type="EMBL" id="CP144751">
    <property type="protein sequence ID" value="WVZ85813.1"/>
    <property type="molecule type" value="Genomic_DNA"/>
</dbReference>
<evidence type="ECO:0000313" key="2">
    <source>
        <dbReference type="EMBL" id="WVZ85813.1"/>
    </source>
</evidence>
<organism evidence="2 3">
    <name type="scientific">Paspalum notatum var. saurae</name>
    <dbReference type="NCBI Taxonomy" id="547442"/>
    <lineage>
        <taxon>Eukaryota</taxon>
        <taxon>Viridiplantae</taxon>
        <taxon>Streptophyta</taxon>
        <taxon>Embryophyta</taxon>
        <taxon>Tracheophyta</taxon>
        <taxon>Spermatophyta</taxon>
        <taxon>Magnoliopsida</taxon>
        <taxon>Liliopsida</taxon>
        <taxon>Poales</taxon>
        <taxon>Poaceae</taxon>
        <taxon>PACMAD clade</taxon>
        <taxon>Panicoideae</taxon>
        <taxon>Andropogonodae</taxon>
        <taxon>Paspaleae</taxon>
        <taxon>Paspalinae</taxon>
        <taxon>Paspalum</taxon>
    </lineage>
</organism>
<dbReference type="Proteomes" id="UP001341281">
    <property type="component" value="Chromosome 07"/>
</dbReference>
<proteinExistence type="predicted"/>
<reference evidence="2 3" key="1">
    <citation type="submission" date="2024-02" db="EMBL/GenBank/DDBJ databases">
        <title>High-quality chromosome-scale genome assembly of Pensacola bahiagrass (Paspalum notatum Flugge var. saurae).</title>
        <authorList>
            <person name="Vega J.M."/>
            <person name="Podio M."/>
            <person name="Orjuela J."/>
            <person name="Siena L.A."/>
            <person name="Pessino S.C."/>
            <person name="Combes M.C."/>
            <person name="Mariac C."/>
            <person name="Albertini E."/>
            <person name="Pupilli F."/>
            <person name="Ortiz J.P.A."/>
            <person name="Leblanc O."/>
        </authorList>
    </citation>
    <scope>NUCLEOTIDE SEQUENCE [LARGE SCALE GENOMIC DNA]</scope>
    <source>
        <strain evidence="2">R1</strain>
        <tissue evidence="2">Leaf</tissue>
    </source>
</reference>
<feature type="compositionally biased region" description="Basic and acidic residues" evidence="1">
    <location>
        <begin position="47"/>
        <end position="58"/>
    </location>
</feature>
<sequence>MLMEDDGCDKLLPQYSCHHELLEEQKAFPQILSSPSFNANNNTTNKKSTEGRGDRGHEQQINGGDGRAARDAYTCIRDMEKLHIAMAYEAQKKIGKGDSKSAMYVVDLQTLLISQLLGIGNQHWELLMALRPFMEIEFLKAYKLYVAACGLAGNFELNGLRRQATGLAIRPRKCACEFLVPQVCLEVGGSLHRKLNIDTGEVLFVNEIFNLFNTSMYEGTIYFDDPSPRGTVLSKIRKMRLDACMAPPLDVFTRFWDVFYYSAMLDMQDALPWESYQQLVLDHIQGHCRLNDIACKGRGWMNCSDIYKQWHLRNQAGWPEAAAIGLQDCQLGEGYGEEAPVSQGFCDQRGSPLLQGWNAGMSHPYRLYPGCRQRLLSPSTLPNPLHIH</sequence>
<protein>
    <submittedName>
        <fullName evidence="2">Uncharacterized protein</fullName>
    </submittedName>
</protein>
<accession>A0AAQ3X4S7</accession>
<evidence type="ECO:0000256" key="1">
    <source>
        <dbReference type="SAM" id="MobiDB-lite"/>
    </source>
</evidence>
<keyword evidence="3" id="KW-1185">Reference proteome</keyword>
<gene>
    <name evidence="2" type="ORF">U9M48_032681</name>
</gene>
<evidence type="ECO:0000313" key="3">
    <source>
        <dbReference type="Proteomes" id="UP001341281"/>
    </source>
</evidence>
<feature type="region of interest" description="Disordered" evidence="1">
    <location>
        <begin position="32"/>
        <end position="66"/>
    </location>
</feature>
<dbReference type="AlphaFoldDB" id="A0AAQ3X4S7"/>